<feature type="compositionally biased region" description="Basic and acidic residues" evidence="1">
    <location>
        <begin position="61"/>
        <end position="77"/>
    </location>
</feature>
<dbReference type="Pfam" id="PF00226">
    <property type="entry name" value="DnaJ"/>
    <property type="match status" value="1"/>
</dbReference>
<dbReference type="SMART" id="SM00271">
    <property type="entry name" value="DnaJ"/>
    <property type="match status" value="1"/>
</dbReference>
<dbReference type="PROSITE" id="PS50076">
    <property type="entry name" value="DNAJ_2"/>
    <property type="match status" value="1"/>
</dbReference>
<protein>
    <submittedName>
        <fullName evidence="4">Chaperone protein DnaJ</fullName>
    </submittedName>
</protein>
<dbReference type="Proteomes" id="UP001152797">
    <property type="component" value="Unassembled WGS sequence"/>
</dbReference>
<dbReference type="InterPro" id="IPR018253">
    <property type="entry name" value="DnaJ_domain_CS"/>
</dbReference>
<dbReference type="EMBL" id="CAMXCT030000039">
    <property type="protein sequence ID" value="CAL4760178.1"/>
    <property type="molecule type" value="Genomic_DNA"/>
</dbReference>
<dbReference type="CDD" id="cd06257">
    <property type="entry name" value="DnaJ"/>
    <property type="match status" value="1"/>
</dbReference>
<gene>
    <name evidence="3" type="ORF">C1SCF055_LOCUS1406</name>
</gene>
<reference evidence="3" key="1">
    <citation type="submission" date="2022-10" db="EMBL/GenBank/DDBJ databases">
        <authorList>
            <person name="Chen Y."/>
            <person name="Dougan E. K."/>
            <person name="Chan C."/>
            <person name="Rhodes N."/>
            <person name="Thang M."/>
        </authorList>
    </citation>
    <scope>NUCLEOTIDE SEQUENCE</scope>
</reference>
<evidence type="ECO:0000313" key="5">
    <source>
        <dbReference type="Proteomes" id="UP001152797"/>
    </source>
</evidence>
<feature type="domain" description="J" evidence="2">
    <location>
        <begin position="2"/>
        <end position="63"/>
    </location>
</feature>
<dbReference type="OrthoDB" id="10250354at2759"/>
<dbReference type="PROSITE" id="PS00636">
    <property type="entry name" value="DNAJ_1"/>
    <property type="match status" value="1"/>
</dbReference>
<feature type="region of interest" description="Disordered" evidence="1">
    <location>
        <begin position="61"/>
        <end position="87"/>
    </location>
</feature>
<keyword evidence="5" id="KW-1185">Reference proteome</keyword>
<dbReference type="InterPro" id="IPR050817">
    <property type="entry name" value="DjlA_DnaK_co-chaperone"/>
</dbReference>
<evidence type="ECO:0000313" key="4">
    <source>
        <dbReference type="EMBL" id="CAL4760178.1"/>
    </source>
</evidence>
<comment type="caution">
    <text evidence="3">The sequence shown here is derived from an EMBL/GenBank/DDBJ whole genome shotgun (WGS) entry which is preliminary data.</text>
</comment>
<dbReference type="InterPro" id="IPR036869">
    <property type="entry name" value="J_dom_sf"/>
</dbReference>
<reference evidence="4 5" key="2">
    <citation type="submission" date="2024-05" db="EMBL/GenBank/DDBJ databases">
        <authorList>
            <person name="Chen Y."/>
            <person name="Shah S."/>
            <person name="Dougan E. K."/>
            <person name="Thang M."/>
            <person name="Chan C."/>
        </authorList>
    </citation>
    <scope>NUCLEOTIDE SEQUENCE [LARGE SCALE GENOMIC DNA]</scope>
</reference>
<accession>A0A9P1BJR1</accession>
<proteinExistence type="predicted"/>
<dbReference type="PANTHER" id="PTHR24074">
    <property type="entry name" value="CO-CHAPERONE PROTEIN DJLA"/>
    <property type="match status" value="1"/>
</dbReference>
<dbReference type="PRINTS" id="PR00625">
    <property type="entry name" value="JDOMAIN"/>
</dbReference>
<dbReference type="SUPFAM" id="SSF46565">
    <property type="entry name" value="Chaperone J-domain"/>
    <property type="match status" value="1"/>
</dbReference>
<evidence type="ECO:0000259" key="2">
    <source>
        <dbReference type="PROSITE" id="PS50076"/>
    </source>
</evidence>
<dbReference type="Gene3D" id="1.10.287.110">
    <property type="entry name" value="DnaJ domain"/>
    <property type="match status" value="1"/>
</dbReference>
<dbReference type="EMBL" id="CAMXCT020000039">
    <property type="protein sequence ID" value="CAL1126241.1"/>
    <property type="molecule type" value="Genomic_DNA"/>
</dbReference>
<organism evidence="3">
    <name type="scientific">Cladocopium goreaui</name>
    <dbReference type="NCBI Taxonomy" id="2562237"/>
    <lineage>
        <taxon>Eukaryota</taxon>
        <taxon>Sar</taxon>
        <taxon>Alveolata</taxon>
        <taxon>Dinophyceae</taxon>
        <taxon>Suessiales</taxon>
        <taxon>Symbiodiniaceae</taxon>
        <taxon>Cladocopium</taxon>
    </lineage>
</organism>
<dbReference type="EMBL" id="CAMXCT010000039">
    <property type="protein sequence ID" value="CAI3972866.1"/>
    <property type="molecule type" value="Genomic_DNA"/>
</dbReference>
<name>A0A9P1BJR1_9DINO</name>
<dbReference type="AlphaFoldDB" id="A0A9P1BJR1"/>
<sequence length="267" mass="30638">MAYYAALQLAPGVTAQEIRQAYLERARLLHPDLGGDAQEFQRVQEAYDVLGDPVKRKAYDVALDSPRRARGGHDGRGPKTSPAGAEAWSAWSGTSQARQWVKQGQSQVMRWYNMPIPEFAWNLHLLYSRAFNRPQMPHAAFLVLLRQRYRYWISVSATGMLRKVSMSFLDLSADALRALRLRLAEPQRQNFRWSRTNSWSPCRSWSLGWCSIFRARRGNELRAEPDQLRKRVVQGRSAAMVELIRQCRRLRCCGCGWSAGWSAGWPP</sequence>
<evidence type="ECO:0000313" key="3">
    <source>
        <dbReference type="EMBL" id="CAI3972866.1"/>
    </source>
</evidence>
<evidence type="ECO:0000256" key="1">
    <source>
        <dbReference type="SAM" id="MobiDB-lite"/>
    </source>
</evidence>
<dbReference type="InterPro" id="IPR001623">
    <property type="entry name" value="DnaJ_domain"/>
</dbReference>